<protein>
    <recommendedName>
        <fullName evidence="3">Lipoprotein</fullName>
    </recommendedName>
</protein>
<dbReference type="EMBL" id="CP076133">
    <property type="protein sequence ID" value="QWG04563.1"/>
    <property type="molecule type" value="Genomic_DNA"/>
</dbReference>
<dbReference type="KEGG" id="fya:KMW28_27075"/>
<evidence type="ECO:0000313" key="2">
    <source>
        <dbReference type="Proteomes" id="UP000678679"/>
    </source>
</evidence>
<dbReference type="RefSeq" id="WP_169665455.1">
    <property type="nucleotide sequence ID" value="NZ_CP076133.1"/>
</dbReference>
<name>A0AAX1NEE0_9BACT</name>
<dbReference type="Proteomes" id="UP000678679">
    <property type="component" value="Chromosome 2"/>
</dbReference>
<proteinExistence type="predicted"/>
<dbReference type="AlphaFoldDB" id="A0AAX1NEE0"/>
<evidence type="ECO:0000313" key="1">
    <source>
        <dbReference type="EMBL" id="QWG04563.1"/>
    </source>
</evidence>
<gene>
    <name evidence="1" type="ORF">KMW28_27075</name>
</gene>
<keyword evidence="2" id="KW-1185">Reference proteome</keyword>
<reference evidence="1 2" key="1">
    <citation type="submission" date="2021-05" db="EMBL/GenBank/DDBJ databases">
        <title>Comparative genomic studies on the polysaccharide-degrading batcterial strains of the Flammeovirga genus.</title>
        <authorList>
            <person name="Zewei F."/>
            <person name="Zheng Z."/>
            <person name="Yu L."/>
            <person name="Ruyue G."/>
            <person name="Yanhong M."/>
            <person name="Yuanyuan C."/>
            <person name="Jingyan G."/>
            <person name="Wenjun H."/>
        </authorList>
    </citation>
    <scope>NUCLEOTIDE SEQUENCE [LARGE SCALE GENOMIC DNA]</scope>
    <source>
        <strain evidence="1 2">NBRC:100898</strain>
    </source>
</reference>
<sequence length="104" mass="12117">MQKLLIIFTIGLTSCFSRENDHVTPKFVEESMTFADFRQDGRYVSIATEDTVVVMEHPRAQVTLDGGVYFWTTVKEFDKNDGVFTFYIESGRSFTLDQRKFRII</sequence>
<accession>A0AAX1NEE0</accession>
<evidence type="ECO:0008006" key="3">
    <source>
        <dbReference type="Google" id="ProtNLM"/>
    </source>
</evidence>
<organism evidence="1 2">
    <name type="scientific">Flammeovirga yaeyamensis</name>
    <dbReference type="NCBI Taxonomy" id="367791"/>
    <lineage>
        <taxon>Bacteria</taxon>
        <taxon>Pseudomonadati</taxon>
        <taxon>Bacteroidota</taxon>
        <taxon>Cytophagia</taxon>
        <taxon>Cytophagales</taxon>
        <taxon>Flammeovirgaceae</taxon>
        <taxon>Flammeovirga</taxon>
    </lineage>
</organism>
<dbReference type="PROSITE" id="PS51257">
    <property type="entry name" value="PROKAR_LIPOPROTEIN"/>
    <property type="match status" value="1"/>
</dbReference>